<dbReference type="Proteomes" id="UP000233618">
    <property type="component" value="Unassembled WGS sequence"/>
</dbReference>
<evidence type="ECO:0000313" key="2">
    <source>
        <dbReference type="Proteomes" id="UP000233618"/>
    </source>
</evidence>
<dbReference type="AlphaFoldDB" id="A0A2N3IF32"/>
<proteinExistence type="predicted"/>
<evidence type="ECO:0000313" key="1">
    <source>
        <dbReference type="EMBL" id="PKQ68843.1"/>
    </source>
</evidence>
<dbReference type="InterPro" id="IPR011009">
    <property type="entry name" value="Kinase-like_dom_sf"/>
</dbReference>
<gene>
    <name evidence="1" type="ORF">BZG01_03020</name>
</gene>
<dbReference type="SUPFAM" id="SSF56112">
    <property type="entry name" value="Protein kinase-like (PK-like)"/>
    <property type="match status" value="1"/>
</dbReference>
<accession>A0A2N3IF32</accession>
<evidence type="ECO:0008006" key="3">
    <source>
        <dbReference type="Google" id="ProtNLM"/>
    </source>
</evidence>
<keyword evidence="2" id="KW-1185">Reference proteome</keyword>
<sequence length="254" mass="29875">MRYLVNEDYSILTDFVKKLPSVFEKEGDCIYTGRNTIKTFKHKGLLINVKSFKVPHFINKIAYAWFRGSKAKHSYEYGMEILRRGANTPKPIAVVEVLKNGLFNKSYYVSVHNNYDFTIRDLIGFEFPDKENILKQFAVFTYEKLHKNGIHHLDYSRGNILITKKGNGKYDFSIVDINRLKFEKMGYLKGLKNFSQIWASEDELEIVAREYARINNRNEDEAFQLLIKFDIAHKSKIKQKKFLKATSKKWFKGQ</sequence>
<protein>
    <recommendedName>
        <fullName evidence="3">Protein kinase domain-containing protein</fullName>
    </recommendedName>
</protein>
<reference evidence="1 2" key="1">
    <citation type="journal article" date="2017" name="Front. Microbiol.">
        <title>Labilibaculum manganireducens gen. nov., sp. nov. and Labilibaculum filiforme sp. nov., Novel Bacteroidetes Isolated from Subsurface Sediments of the Baltic Sea.</title>
        <authorList>
            <person name="Vandieken V."/>
            <person name="Marshall I.P."/>
            <person name="Niemann H."/>
            <person name="Engelen B."/>
            <person name="Cypionka H."/>
        </authorList>
    </citation>
    <scope>NUCLEOTIDE SEQUENCE [LARGE SCALE GENOMIC DNA]</scope>
    <source>
        <strain evidence="1 2">59.10-2M</strain>
    </source>
</reference>
<organism evidence="1 2">
    <name type="scientific">Labilibaculum manganireducens</name>
    <dbReference type="NCBI Taxonomy" id="1940525"/>
    <lineage>
        <taxon>Bacteria</taxon>
        <taxon>Pseudomonadati</taxon>
        <taxon>Bacteroidota</taxon>
        <taxon>Bacteroidia</taxon>
        <taxon>Marinilabiliales</taxon>
        <taxon>Marinifilaceae</taxon>
        <taxon>Labilibaculum</taxon>
    </lineage>
</organism>
<dbReference type="EMBL" id="MVDE01000003">
    <property type="protein sequence ID" value="PKQ68843.1"/>
    <property type="molecule type" value="Genomic_DNA"/>
</dbReference>
<comment type="caution">
    <text evidence="1">The sequence shown here is derived from an EMBL/GenBank/DDBJ whole genome shotgun (WGS) entry which is preliminary data.</text>
</comment>
<name>A0A2N3IF32_9BACT</name>